<comment type="similarity">
    <text evidence="3">Belongs to the glycosyl hydrolase 5 (cellulase A) family.</text>
</comment>
<dbReference type="GO" id="GO:0004553">
    <property type="term" value="F:hydrolase activity, hydrolyzing O-glycosyl compounds"/>
    <property type="evidence" value="ECO:0007669"/>
    <property type="project" value="InterPro"/>
</dbReference>
<dbReference type="GO" id="GO:0000272">
    <property type="term" value="P:polysaccharide catabolic process"/>
    <property type="evidence" value="ECO:0007669"/>
    <property type="project" value="InterPro"/>
</dbReference>
<dbReference type="PANTHER" id="PTHR12631">
    <property type="entry name" value="ALPHA-L-IDURONIDASE"/>
    <property type="match status" value="1"/>
</dbReference>
<evidence type="ECO:0000256" key="1">
    <source>
        <dbReference type="ARBA" id="ARBA00022801"/>
    </source>
</evidence>
<organism evidence="5">
    <name type="scientific">Caldilineaceae bacterium SB0662_bin_9</name>
    <dbReference type="NCBI Taxonomy" id="2605258"/>
    <lineage>
        <taxon>Bacteria</taxon>
        <taxon>Bacillati</taxon>
        <taxon>Chloroflexota</taxon>
        <taxon>Caldilineae</taxon>
        <taxon>Caldilineales</taxon>
        <taxon>Caldilineaceae</taxon>
    </lineage>
</organism>
<evidence type="ECO:0000256" key="3">
    <source>
        <dbReference type="RuleBase" id="RU361153"/>
    </source>
</evidence>
<sequence>MNFGRPGTWGQLALLWTLVFAIGAAAMAIAATPPAGSWMESLTGETELLPQIKGITDLVRQAVRPRVRTDDQAPIAPVSAPEGFPWGVNTFLQHEVGEARRARVTRMVSETGFTWIRQPMPWQDVEIHGRGDFEDRRNHPPRSAWYKYDTIVRQAEAHGLEVVFRLDNPPAWTRAGGDGVGVQAPPDDPADFTAFVKAVADRYKGRVRYYQIWNEPNIYPEWGEQPVSPEAYAELLSAAASAIRSVDPDAVIVLAAMAATTAYAGDTEPGGNLNDLIYLQRLYDAGAAEWFDILAVQGYGLWSGPLDRRMHPLVLNFGRARYVRDLMVRNGDGATPMWISEMNWNTVPLDRPAPFGRVTPDDQGRFLIQAFRRIEDEWPWLTLANVWYFKRALPDWEERGDPQAWFRLMDHNGKPSQAWYDLHYWFGSRRDSHSRSAPP</sequence>
<evidence type="ECO:0000313" key="5">
    <source>
        <dbReference type="EMBL" id="MYD90327.1"/>
    </source>
</evidence>
<proteinExistence type="inferred from homology"/>
<dbReference type="SUPFAM" id="SSF51445">
    <property type="entry name" value="(Trans)glycosidases"/>
    <property type="match status" value="1"/>
</dbReference>
<protein>
    <submittedName>
        <fullName evidence="5">Cellulase family glycosylhydrolase</fullName>
    </submittedName>
</protein>
<dbReference type="AlphaFoldDB" id="A0A6B1DT20"/>
<gene>
    <name evidence="5" type="ORF">F4Y08_08335</name>
</gene>
<dbReference type="InterPro" id="IPR017853">
    <property type="entry name" value="GH"/>
</dbReference>
<keyword evidence="1 3" id="KW-0378">Hydrolase</keyword>
<dbReference type="PANTHER" id="PTHR12631:SF10">
    <property type="entry name" value="BETA-XYLOSIDASE-LIKE PROTEIN-RELATED"/>
    <property type="match status" value="1"/>
</dbReference>
<dbReference type="Gene3D" id="3.20.20.80">
    <property type="entry name" value="Glycosidases"/>
    <property type="match status" value="1"/>
</dbReference>
<reference evidence="5" key="1">
    <citation type="submission" date="2019-09" db="EMBL/GenBank/DDBJ databases">
        <title>Characterisation of the sponge microbiome using genome-centric metagenomics.</title>
        <authorList>
            <person name="Engelberts J.P."/>
            <person name="Robbins S.J."/>
            <person name="De Goeij J.M."/>
            <person name="Aranda M."/>
            <person name="Bell S.C."/>
            <person name="Webster N.S."/>
        </authorList>
    </citation>
    <scope>NUCLEOTIDE SEQUENCE</scope>
    <source>
        <strain evidence="5">SB0662_bin_9</strain>
    </source>
</reference>
<evidence type="ECO:0000259" key="4">
    <source>
        <dbReference type="Pfam" id="PF00150"/>
    </source>
</evidence>
<dbReference type="InterPro" id="IPR001547">
    <property type="entry name" value="Glyco_hydro_5"/>
</dbReference>
<evidence type="ECO:0000256" key="2">
    <source>
        <dbReference type="ARBA" id="ARBA00023295"/>
    </source>
</evidence>
<comment type="caution">
    <text evidence="5">The sequence shown here is derived from an EMBL/GenBank/DDBJ whole genome shotgun (WGS) entry which is preliminary data.</text>
</comment>
<name>A0A6B1DT20_9CHLR</name>
<keyword evidence="2 3" id="KW-0326">Glycosidase</keyword>
<accession>A0A6B1DT20</accession>
<feature type="domain" description="Glycoside hydrolase family 5" evidence="4">
    <location>
        <begin position="95"/>
        <end position="269"/>
    </location>
</feature>
<dbReference type="EMBL" id="VXPY01000056">
    <property type="protein sequence ID" value="MYD90327.1"/>
    <property type="molecule type" value="Genomic_DNA"/>
</dbReference>
<dbReference type="Pfam" id="PF00150">
    <property type="entry name" value="Cellulase"/>
    <property type="match status" value="1"/>
</dbReference>
<dbReference type="InterPro" id="IPR051923">
    <property type="entry name" value="Glycosyl_Hydrolase_39"/>
</dbReference>